<accession>A0ACC1T9F0</accession>
<evidence type="ECO:0000313" key="2">
    <source>
        <dbReference type="Proteomes" id="UP001148662"/>
    </source>
</evidence>
<proteinExistence type="predicted"/>
<gene>
    <name evidence="1" type="ORF">NM688_g2244</name>
</gene>
<reference evidence="1" key="1">
    <citation type="submission" date="2022-07" db="EMBL/GenBank/DDBJ databases">
        <title>Genome Sequence of Phlebia brevispora.</title>
        <authorList>
            <person name="Buettner E."/>
        </authorList>
    </citation>
    <scope>NUCLEOTIDE SEQUENCE</scope>
    <source>
        <strain evidence="1">MPL23</strain>
    </source>
</reference>
<keyword evidence="2" id="KW-1185">Reference proteome</keyword>
<organism evidence="1 2">
    <name type="scientific">Phlebia brevispora</name>
    <dbReference type="NCBI Taxonomy" id="194682"/>
    <lineage>
        <taxon>Eukaryota</taxon>
        <taxon>Fungi</taxon>
        <taxon>Dikarya</taxon>
        <taxon>Basidiomycota</taxon>
        <taxon>Agaricomycotina</taxon>
        <taxon>Agaricomycetes</taxon>
        <taxon>Polyporales</taxon>
        <taxon>Meruliaceae</taxon>
        <taxon>Phlebia</taxon>
    </lineage>
</organism>
<protein>
    <submittedName>
        <fullName evidence="1">Uncharacterized protein</fullName>
    </submittedName>
</protein>
<sequence>MRLLPPELGLLILLLPTAGPVLSARALPHVSLRDETLPCTGNLAPLNTNGQSPGSIYEQLQSECNNVANTDASLCKCNLIVYNIKMASIICEQDQPSTWPEWAQSNLCPNSTSSPPTEVPYDTGSITIPKWAHEDLSSSMTFNLSAALKEAKGWSGIQIATPIITSQEKTFDNCV</sequence>
<evidence type="ECO:0000313" key="1">
    <source>
        <dbReference type="EMBL" id="KAJ3556046.1"/>
    </source>
</evidence>
<comment type="caution">
    <text evidence="1">The sequence shown here is derived from an EMBL/GenBank/DDBJ whole genome shotgun (WGS) entry which is preliminary data.</text>
</comment>
<name>A0ACC1T9F0_9APHY</name>
<dbReference type="EMBL" id="JANHOG010000275">
    <property type="protein sequence ID" value="KAJ3556046.1"/>
    <property type="molecule type" value="Genomic_DNA"/>
</dbReference>
<dbReference type="Proteomes" id="UP001148662">
    <property type="component" value="Unassembled WGS sequence"/>
</dbReference>